<feature type="compositionally biased region" description="Basic and acidic residues" evidence="1">
    <location>
        <begin position="38"/>
        <end position="63"/>
    </location>
</feature>
<feature type="compositionally biased region" description="Low complexity" evidence="1">
    <location>
        <begin position="69"/>
        <end position="79"/>
    </location>
</feature>
<organism evidence="2 3">
    <name type="scientific">Amycolatopsis albispora</name>
    <dbReference type="NCBI Taxonomy" id="1804986"/>
    <lineage>
        <taxon>Bacteria</taxon>
        <taxon>Bacillati</taxon>
        <taxon>Actinomycetota</taxon>
        <taxon>Actinomycetes</taxon>
        <taxon>Pseudonocardiales</taxon>
        <taxon>Pseudonocardiaceae</taxon>
        <taxon>Amycolatopsis</taxon>
    </lineage>
</organism>
<dbReference type="Proteomes" id="UP000250434">
    <property type="component" value="Chromosome"/>
</dbReference>
<gene>
    <name evidence="2" type="ORF">A4R43_03440</name>
</gene>
<evidence type="ECO:0000313" key="3">
    <source>
        <dbReference type="Proteomes" id="UP000250434"/>
    </source>
</evidence>
<evidence type="ECO:0000256" key="1">
    <source>
        <dbReference type="SAM" id="MobiDB-lite"/>
    </source>
</evidence>
<feature type="region of interest" description="Disordered" evidence="1">
    <location>
        <begin position="1"/>
        <end position="86"/>
    </location>
</feature>
<evidence type="ECO:0000313" key="2">
    <source>
        <dbReference type="EMBL" id="AXB41686.1"/>
    </source>
</evidence>
<keyword evidence="3" id="KW-1185">Reference proteome</keyword>
<protein>
    <submittedName>
        <fullName evidence="2">Uncharacterized protein</fullName>
    </submittedName>
</protein>
<dbReference type="AlphaFoldDB" id="A0A344L0W2"/>
<dbReference type="EMBL" id="CP015163">
    <property type="protein sequence ID" value="AXB41686.1"/>
    <property type="molecule type" value="Genomic_DNA"/>
</dbReference>
<reference evidence="2 3" key="1">
    <citation type="submission" date="2016-04" db="EMBL/GenBank/DDBJ databases">
        <title>Complete genome sequence and analysis of deep-sea sediment isolate, Amycolatopsis sp. WP1.</title>
        <authorList>
            <person name="Wang H."/>
            <person name="Chen S."/>
            <person name="Wu Q."/>
        </authorList>
    </citation>
    <scope>NUCLEOTIDE SEQUENCE [LARGE SCALE GENOMIC DNA]</scope>
    <source>
        <strain evidence="2 3">WP1</strain>
    </source>
</reference>
<sequence>MPSSVPRRDHRHPDADSVRTTATPGQHSDLPARQQGARAERGDGHGGLDDRAIDRAVAERTDEQFDQVAAQAPAARAAADLGDPSW</sequence>
<proteinExistence type="predicted"/>
<accession>A0A344L0W2</accession>
<dbReference type="KEGG" id="aab:A4R43_03440"/>
<name>A0A344L0W2_9PSEU</name>